<evidence type="ECO:0000313" key="2">
    <source>
        <dbReference type="Proteomes" id="UP000249782"/>
    </source>
</evidence>
<organism evidence="1 2">
    <name type="scientific">Methanothermobacter tenebrarum</name>
    <dbReference type="NCBI Taxonomy" id="680118"/>
    <lineage>
        <taxon>Archaea</taxon>
        <taxon>Methanobacteriati</taxon>
        <taxon>Methanobacteriota</taxon>
        <taxon>Methanomada group</taxon>
        <taxon>Methanobacteria</taxon>
        <taxon>Methanobacteriales</taxon>
        <taxon>Methanobacteriaceae</taxon>
        <taxon>Methanothermobacter</taxon>
    </lineage>
</organism>
<evidence type="ECO:0000313" key="1">
    <source>
        <dbReference type="EMBL" id="RAO78482.1"/>
    </source>
</evidence>
<comment type="caution">
    <text evidence="1">The sequence shown here is derived from an EMBL/GenBank/DDBJ whole genome shotgun (WGS) entry which is preliminary data.</text>
</comment>
<sequence length="115" mass="13581">MNDEILVFHYADRAKAFIIEVFRLFEYYEGLEGSEELEKLMLEIFKGCEKELTLGKTVCSNIKWAQDYFEDASKLARELIRDFNRKDHERVKEDLRNMLNKMTTCAATAETKNID</sequence>
<protein>
    <submittedName>
        <fullName evidence="1">Uncharacterized protein</fullName>
    </submittedName>
</protein>
<gene>
    <name evidence="1" type="ORF">DPC56_07825</name>
</gene>
<keyword evidence="2" id="KW-1185">Reference proteome</keyword>
<dbReference type="RefSeq" id="WP_112094521.1">
    <property type="nucleotide sequence ID" value="NZ_QLOE01000014.1"/>
</dbReference>
<reference evidence="1 2" key="1">
    <citation type="submission" date="2018-06" db="EMBL/GenBank/DDBJ databases">
        <title>Draft genome sequence of hyperthermophilic methanogen Methanothermobacter tenebrarum sp. MCM-B 1447.</title>
        <authorList>
            <person name="Pore S.D."/>
            <person name="Dagar S."/>
            <person name="Dhakephalkar P.K."/>
        </authorList>
    </citation>
    <scope>NUCLEOTIDE SEQUENCE [LARGE SCALE GENOMIC DNA]</scope>
    <source>
        <strain evidence="1 2">MCM B 1447</strain>
    </source>
</reference>
<dbReference type="EMBL" id="QLOE01000014">
    <property type="protein sequence ID" value="RAO78482.1"/>
    <property type="molecule type" value="Genomic_DNA"/>
</dbReference>
<accession>A0A328PDT7</accession>
<proteinExistence type="predicted"/>
<dbReference type="AlphaFoldDB" id="A0A328PDT7"/>
<dbReference type="Proteomes" id="UP000249782">
    <property type="component" value="Unassembled WGS sequence"/>
</dbReference>
<name>A0A328PDT7_9EURY</name>
<dbReference type="OrthoDB" id="380751at2157"/>